<evidence type="ECO:0000313" key="1">
    <source>
        <dbReference type="EMBL" id="KAG1551472.1"/>
    </source>
</evidence>
<dbReference type="EMBL" id="JAANIT010000145">
    <property type="protein sequence ID" value="KAG1551472.1"/>
    <property type="molecule type" value="Genomic_DNA"/>
</dbReference>
<dbReference type="Proteomes" id="UP000717996">
    <property type="component" value="Unassembled WGS sequence"/>
</dbReference>
<dbReference type="OrthoDB" id="2288930at2759"/>
<proteinExistence type="predicted"/>
<name>A0A9P6YLA0_RHIOR</name>
<dbReference type="AlphaFoldDB" id="A0A9P6YLA0"/>
<organism evidence="1 2">
    <name type="scientific">Rhizopus oryzae</name>
    <name type="common">Mucormycosis agent</name>
    <name type="synonym">Rhizopus arrhizus var. delemar</name>
    <dbReference type="NCBI Taxonomy" id="64495"/>
    <lineage>
        <taxon>Eukaryota</taxon>
        <taxon>Fungi</taxon>
        <taxon>Fungi incertae sedis</taxon>
        <taxon>Mucoromycota</taxon>
        <taxon>Mucoromycotina</taxon>
        <taxon>Mucoromycetes</taxon>
        <taxon>Mucorales</taxon>
        <taxon>Mucorineae</taxon>
        <taxon>Rhizopodaceae</taxon>
        <taxon>Rhizopus</taxon>
    </lineage>
</organism>
<gene>
    <name evidence="1" type="ORF">G6F51_001821</name>
</gene>
<sequence length="328" mass="37768">MYATFEYNNHNTHVFDCEAISITNRSRKIAEIKFDPLDSAIDHIFKDGPTVPLVRLRLSSLPFLKEDTLNPVIATEQSLEEILSVAAELPTEKVDCLGVLDLGSDTVVSMLQEYLSQEYYSEIIEYAVLLNIELTAYTQELITTLCLSKLVTVFIKSILYQVGFKQSFNLILNHDASFIETTVRHLLDLMDSPNNPLNKTMTWLQLDGLRAIDNKKMSPVLIDFSDGTKVNNTINKESSDINKLYLNMMNVIAGLPANVFKKTFCACFYDDKIYFEELFIHKQKYYRKTHTSFRCPTTPRLLIEYIKQIVKILQWKEAIVNLTLEFEE</sequence>
<protein>
    <submittedName>
        <fullName evidence="1">Uncharacterized protein</fullName>
    </submittedName>
</protein>
<comment type="caution">
    <text evidence="1">The sequence shown here is derived from an EMBL/GenBank/DDBJ whole genome shotgun (WGS) entry which is preliminary data.</text>
</comment>
<accession>A0A9P6YLA0</accession>
<reference evidence="1" key="1">
    <citation type="journal article" date="2020" name="Microb. Genom.">
        <title>Genetic diversity of clinical and environmental Mucorales isolates obtained from an investigation of mucormycosis cases among solid organ transplant recipients.</title>
        <authorList>
            <person name="Nguyen M.H."/>
            <person name="Kaul D."/>
            <person name="Muto C."/>
            <person name="Cheng S.J."/>
            <person name="Richter R.A."/>
            <person name="Bruno V.M."/>
            <person name="Liu G."/>
            <person name="Beyhan S."/>
            <person name="Sundermann A.J."/>
            <person name="Mounaud S."/>
            <person name="Pasculle A.W."/>
            <person name="Nierman W.C."/>
            <person name="Driscoll E."/>
            <person name="Cumbie R."/>
            <person name="Clancy C.J."/>
            <person name="Dupont C.L."/>
        </authorList>
    </citation>
    <scope>NUCLEOTIDE SEQUENCE</scope>
    <source>
        <strain evidence="1">GL16</strain>
    </source>
</reference>
<evidence type="ECO:0000313" key="2">
    <source>
        <dbReference type="Proteomes" id="UP000717996"/>
    </source>
</evidence>